<keyword evidence="4" id="KW-1185">Reference proteome</keyword>
<organism evidence="3 4">
    <name type="scientific">Schizopora paradoxa</name>
    <dbReference type="NCBI Taxonomy" id="27342"/>
    <lineage>
        <taxon>Eukaryota</taxon>
        <taxon>Fungi</taxon>
        <taxon>Dikarya</taxon>
        <taxon>Basidiomycota</taxon>
        <taxon>Agaricomycotina</taxon>
        <taxon>Agaricomycetes</taxon>
        <taxon>Hymenochaetales</taxon>
        <taxon>Schizoporaceae</taxon>
        <taxon>Schizopora</taxon>
    </lineage>
</organism>
<feature type="compositionally biased region" description="Low complexity" evidence="1">
    <location>
        <begin position="127"/>
        <end position="142"/>
    </location>
</feature>
<dbReference type="InterPro" id="IPR000467">
    <property type="entry name" value="G_patch_dom"/>
</dbReference>
<dbReference type="GO" id="GO:0003676">
    <property type="term" value="F:nucleic acid binding"/>
    <property type="evidence" value="ECO:0007669"/>
    <property type="project" value="InterPro"/>
</dbReference>
<evidence type="ECO:0000313" key="3">
    <source>
        <dbReference type="EMBL" id="KLO15990.1"/>
    </source>
</evidence>
<dbReference type="PROSITE" id="PS50174">
    <property type="entry name" value="G_PATCH"/>
    <property type="match status" value="1"/>
</dbReference>
<proteinExistence type="predicted"/>
<dbReference type="EMBL" id="KQ085922">
    <property type="protein sequence ID" value="KLO15990.1"/>
    <property type="molecule type" value="Genomic_DNA"/>
</dbReference>
<dbReference type="InParanoid" id="A0A0H2RVF2"/>
<feature type="compositionally biased region" description="Low complexity" evidence="1">
    <location>
        <begin position="80"/>
        <end position="96"/>
    </location>
</feature>
<dbReference type="OrthoDB" id="2538319at2759"/>
<sequence>MATETRYIYSRHTPETAEQSNIDDSVDPWLTEQPFGVNERIARPPRFVAASASTDSTQTTPSDKLVSSSRKSWYLSLKRTSTSGSSTPLSGSSASPEIARPNALVEQPPRKAKKPDELWFIRQALDTQASEQSEASGSGSSTPTLADILTRDPPPLPSEKQYKPPVWLVVGPGNKGFEMLQKSGWEEGEALGLATRRSAGLGFKPKVPPPAVKEDLDADEVIDLTHSSDDDDDDGDTDEAPESRSTMTNDATGQPLDYLDHHPVALVTPIPITLKSDRLGIGLKAKTVGPFRESVKKVTHSQAAMAAHARASEKMRRQKQVLGRGRRGFEKIKRAEERSRKSMLAYLNAG</sequence>
<accession>A0A0H2RVF2</accession>
<reference evidence="3 4" key="1">
    <citation type="submission" date="2015-04" db="EMBL/GenBank/DDBJ databases">
        <title>Complete genome sequence of Schizopora paradoxa KUC8140, a cosmopolitan wood degrader in East Asia.</title>
        <authorList>
            <consortium name="DOE Joint Genome Institute"/>
            <person name="Min B."/>
            <person name="Park H."/>
            <person name="Jang Y."/>
            <person name="Kim J.-J."/>
            <person name="Kim K.H."/>
            <person name="Pangilinan J."/>
            <person name="Lipzen A."/>
            <person name="Riley R."/>
            <person name="Grigoriev I.V."/>
            <person name="Spatafora J.W."/>
            <person name="Choi I.-G."/>
        </authorList>
    </citation>
    <scope>NUCLEOTIDE SEQUENCE [LARGE SCALE GENOMIC DNA]</scope>
    <source>
        <strain evidence="3 4">KUC8140</strain>
    </source>
</reference>
<evidence type="ECO:0000259" key="2">
    <source>
        <dbReference type="PROSITE" id="PS50174"/>
    </source>
</evidence>
<evidence type="ECO:0000313" key="4">
    <source>
        <dbReference type="Proteomes" id="UP000053477"/>
    </source>
</evidence>
<feature type="region of interest" description="Disordered" evidence="1">
    <location>
        <begin position="1"/>
        <end position="164"/>
    </location>
</feature>
<dbReference type="STRING" id="27342.A0A0H2RVF2"/>
<dbReference type="AlphaFoldDB" id="A0A0H2RVF2"/>
<feature type="compositionally biased region" description="Low complexity" evidence="1">
    <location>
        <begin position="49"/>
        <end position="62"/>
    </location>
</feature>
<dbReference type="Proteomes" id="UP000053477">
    <property type="component" value="Unassembled WGS sequence"/>
</dbReference>
<protein>
    <recommendedName>
        <fullName evidence="2">G-patch domain-containing protein</fullName>
    </recommendedName>
</protein>
<feature type="domain" description="G-patch" evidence="2">
    <location>
        <begin position="172"/>
        <end position="201"/>
    </location>
</feature>
<feature type="region of interest" description="Disordered" evidence="1">
    <location>
        <begin position="197"/>
        <end position="256"/>
    </location>
</feature>
<evidence type="ECO:0000256" key="1">
    <source>
        <dbReference type="SAM" id="MobiDB-lite"/>
    </source>
</evidence>
<feature type="compositionally biased region" description="Acidic residues" evidence="1">
    <location>
        <begin position="229"/>
        <end position="240"/>
    </location>
</feature>
<feature type="compositionally biased region" description="Polar residues" evidence="1">
    <location>
        <begin position="243"/>
        <end position="252"/>
    </location>
</feature>
<name>A0A0H2RVF2_9AGAM</name>
<gene>
    <name evidence="3" type="ORF">SCHPADRAFT_238530</name>
</gene>